<evidence type="ECO:0000313" key="1">
    <source>
        <dbReference type="EMBL" id="BBE16669.1"/>
    </source>
</evidence>
<dbReference type="EMBL" id="AP018694">
    <property type="protein sequence ID" value="BBE16669.1"/>
    <property type="molecule type" value="Genomic_DNA"/>
</dbReference>
<organism evidence="1 2">
    <name type="scientific">Aquipluma nitroreducens</name>
    <dbReference type="NCBI Taxonomy" id="2010828"/>
    <lineage>
        <taxon>Bacteria</taxon>
        <taxon>Pseudomonadati</taxon>
        <taxon>Bacteroidota</taxon>
        <taxon>Bacteroidia</taxon>
        <taxon>Marinilabiliales</taxon>
        <taxon>Prolixibacteraceae</taxon>
        <taxon>Aquipluma</taxon>
    </lineage>
</organism>
<proteinExistence type="predicted"/>
<dbReference type="Proteomes" id="UP001193389">
    <property type="component" value="Chromosome"/>
</dbReference>
<keyword evidence="2" id="KW-1185">Reference proteome</keyword>
<dbReference type="KEGG" id="anf:AQPE_0812"/>
<gene>
    <name evidence="1" type="ORF">AQPE_0812</name>
</gene>
<reference evidence="1" key="1">
    <citation type="journal article" date="2020" name="Int. J. Syst. Evol. Microbiol.">
        <title>Aquipluma nitroreducens gen. nov. sp. nov., a novel facultatively anaerobic bacterium isolated from a freshwater lake.</title>
        <authorList>
            <person name="Watanabe M."/>
            <person name="Kojima H."/>
            <person name="Fukui M."/>
        </authorList>
    </citation>
    <scope>NUCLEOTIDE SEQUENCE</scope>
    <source>
        <strain evidence="1">MeG22</strain>
    </source>
</reference>
<sequence>MTNNYVIHFQMNKFPINHLVTAFSEQNSWLVVYLEQQSLK</sequence>
<accession>A0A5K7S577</accession>
<protein>
    <submittedName>
        <fullName evidence="1">Uncharacterized protein</fullName>
    </submittedName>
</protein>
<name>A0A5K7S577_9BACT</name>
<dbReference type="AlphaFoldDB" id="A0A5K7S577"/>
<evidence type="ECO:0000313" key="2">
    <source>
        <dbReference type="Proteomes" id="UP001193389"/>
    </source>
</evidence>